<organism evidence="3 4">
    <name type="scientific">Halanaerobium kushneri</name>
    <dbReference type="NCBI Taxonomy" id="56779"/>
    <lineage>
        <taxon>Bacteria</taxon>
        <taxon>Bacillati</taxon>
        <taxon>Bacillota</taxon>
        <taxon>Clostridia</taxon>
        <taxon>Halanaerobiales</taxon>
        <taxon>Halanaerobiaceae</taxon>
        <taxon>Halanaerobium</taxon>
    </lineage>
</organism>
<evidence type="ECO:0000313" key="4">
    <source>
        <dbReference type="Proteomes" id="UP000185669"/>
    </source>
</evidence>
<evidence type="ECO:0000313" key="3">
    <source>
        <dbReference type="EMBL" id="SIQ46578.1"/>
    </source>
</evidence>
<keyword evidence="2" id="KW-1133">Transmembrane helix</keyword>
<keyword evidence="4" id="KW-1185">Reference proteome</keyword>
<dbReference type="STRING" id="56779.SAMN05421834_104188"/>
<reference evidence="4" key="1">
    <citation type="submission" date="2017-01" db="EMBL/GenBank/DDBJ databases">
        <authorList>
            <person name="Varghese N."/>
            <person name="Submissions S."/>
        </authorList>
    </citation>
    <scope>NUCLEOTIDE SEQUENCE [LARGE SCALE GENOMIC DNA]</scope>
    <source>
        <strain evidence="4">ATCC 700103</strain>
    </source>
</reference>
<protein>
    <submittedName>
        <fullName evidence="3">Uncharacterized protein</fullName>
    </submittedName>
</protein>
<name>A0A1N6SZL3_9FIRM</name>
<keyword evidence="2" id="KW-0812">Transmembrane</keyword>
<dbReference type="OrthoDB" id="2111652at2"/>
<dbReference type="Proteomes" id="UP000185669">
    <property type="component" value="Unassembled WGS sequence"/>
</dbReference>
<sequence>MDKYDYHFISIKFLTAILLALIFAFLLIYVFTPQRREDYPVYRLQQKEPVFLENGFAAQILTDKDLLKQEKLAFEAGLRERSFELMEQSKNSMLAVISANYLEKMNGLREERMLTLEAERRKLAEREKNLLQEKRQQLEDELLQKLQQLRQEVRNKYSDFNQKKIRDNYLKMINLQLKIEFLARTESEKEKYQEQLKQLRSEQQALIAEKNSKLNNDISNQTSNLIMEFNQQYSDYRKQIRSQHQEIISEQRQKIESELAAARTEIKSDLAAAREKKAAELDSFIEKSKKQYY</sequence>
<gene>
    <name evidence="3" type="ORF">SAMN05421834_104188</name>
</gene>
<dbReference type="RefSeq" id="WP_076544201.1">
    <property type="nucleotide sequence ID" value="NZ_FTNC01000004.1"/>
</dbReference>
<dbReference type="EMBL" id="FTNC01000004">
    <property type="protein sequence ID" value="SIQ46578.1"/>
    <property type="molecule type" value="Genomic_DNA"/>
</dbReference>
<proteinExistence type="predicted"/>
<evidence type="ECO:0000256" key="1">
    <source>
        <dbReference type="SAM" id="Coils"/>
    </source>
</evidence>
<feature type="coiled-coil region" evidence="1">
    <location>
        <begin position="113"/>
        <end position="265"/>
    </location>
</feature>
<keyword evidence="1" id="KW-0175">Coiled coil</keyword>
<dbReference type="AlphaFoldDB" id="A0A1N6SZL3"/>
<accession>A0A1N6SZL3</accession>
<evidence type="ECO:0000256" key="2">
    <source>
        <dbReference type="SAM" id="Phobius"/>
    </source>
</evidence>
<feature type="transmembrane region" description="Helical" evidence="2">
    <location>
        <begin position="6"/>
        <end position="31"/>
    </location>
</feature>
<keyword evidence="2" id="KW-0472">Membrane</keyword>